<keyword evidence="7 10" id="KW-0324">Glycolysis</keyword>
<comment type="subcellular location">
    <subcellularLocation>
        <location evidence="10 12">Cytoplasm</location>
    </subcellularLocation>
</comment>
<dbReference type="GO" id="GO:0008839">
    <property type="term" value="F:4-hydroxy-tetrahydrodipicolinate reductase"/>
    <property type="evidence" value="ECO:0007669"/>
    <property type="project" value="InterPro"/>
</dbReference>
<evidence type="ECO:0000256" key="7">
    <source>
        <dbReference type="ARBA" id="ARBA00023152"/>
    </source>
</evidence>
<dbReference type="SUPFAM" id="SSF51735">
    <property type="entry name" value="NAD(P)-binding Rossmann-fold domains"/>
    <property type="match status" value="1"/>
</dbReference>
<feature type="binding site" evidence="10">
    <location>
        <position position="301"/>
    </location>
    <ligand>
        <name>NAD(+)</name>
        <dbReference type="ChEBI" id="CHEBI:57540"/>
    </ligand>
</feature>
<dbReference type="SUPFAM" id="SSF55347">
    <property type="entry name" value="Glyceraldehyde-3-phosphate dehydrogenase-like, C-terminal domain"/>
    <property type="match status" value="1"/>
</dbReference>
<dbReference type="GeneID" id="41322664"/>
<dbReference type="PROSITE" id="PS00071">
    <property type="entry name" value="GAPDH"/>
    <property type="match status" value="1"/>
</dbReference>
<protein>
    <recommendedName>
        <fullName evidence="10 12">Glyceraldehyde-3-phosphate dehydrogenase</fullName>
        <shortName evidence="10">GAPDH</shortName>
        <ecNumber evidence="10 12">1.2.1.59</ecNumber>
    </recommendedName>
    <alternativeName>
        <fullName evidence="10">NAD(P)-dependent glyceraldehyde-3-phosphate dehydrogenase</fullName>
    </alternativeName>
</protein>
<dbReference type="GO" id="GO:0051287">
    <property type="term" value="F:NAD binding"/>
    <property type="evidence" value="ECO:0007669"/>
    <property type="project" value="UniProtKB-UniRule"/>
</dbReference>
<dbReference type="InterPro" id="IPR020830">
    <property type="entry name" value="GlycerAld_3-P_DH_AS"/>
</dbReference>
<feature type="active site" description="Nucleophile" evidence="10 11">
    <location>
        <position position="141"/>
    </location>
</feature>
<proteinExistence type="inferred from homology"/>
<name>A0A8J8PGF1_9ARCH</name>
<dbReference type="NCBIfam" id="NF003251">
    <property type="entry name" value="PRK04207.1"/>
    <property type="match status" value="1"/>
</dbReference>
<feature type="binding site" evidence="10">
    <location>
        <position position="111"/>
    </location>
    <ligand>
        <name>NAD(+)</name>
        <dbReference type="ChEBI" id="CHEBI:57540"/>
    </ligand>
</feature>
<dbReference type="GO" id="GO:0006096">
    <property type="term" value="P:glycolytic process"/>
    <property type="evidence" value="ECO:0007669"/>
    <property type="project" value="UniProtKB-UniRule"/>
</dbReference>
<evidence type="ECO:0000256" key="4">
    <source>
        <dbReference type="ARBA" id="ARBA00022857"/>
    </source>
</evidence>
<evidence type="ECO:0000256" key="5">
    <source>
        <dbReference type="ARBA" id="ARBA00023002"/>
    </source>
</evidence>
<dbReference type="GO" id="GO:0050661">
    <property type="term" value="F:NADP binding"/>
    <property type="evidence" value="ECO:0007669"/>
    <property type="project" value="UniProtKB-UniRule"/>
</dbReference>
<dbReference type="InterPro" id="IPR006436">
    <property type="entry name" value="Glyceraldehyde-3-P_DH_2_arc"/>
</dbReference>
<dbReference type="CDD" id="cd18127">
    <property type="entry name" value="GAPDH_II_C"/>
    <property type="match status" value="1"/>
</dbReference>
<dbReference type="CDD" id="cd02278">
    <property type="entry name" value="GAPDH_II_N"/>
    <property type="match status" value="1"/>
</dbReference>
<evidence type="ECO:0000259" key="13">
    <source>
        <dbReference type="SMART" id="SM00846"/>
    </source>
</evidence>
<evidence type="ECO:0000313" key="14">
    <source>
        <dbReference type="EMBL" id="TQS81570.1"/>
    </source>
</evidence>
<feature type="domain" description="Glyceraldehyde 3-phosphate dehydrogenase NAD(P) binding" evidence="13">
    <location>
        <begin position="3"/>
        <end position="141"/>
    </location>
</feature>
<evidence type="ECO:0000256" key="1">
    <source>
        <dbReference type="ARBA" id="ARBA00004869"/>
    </source>
</evidence>
<dbReference type="EMBL" id="LVVT01000022">
    <property type="protein sequence ID" value="TQS81570.1"/>
    <property type="molecule type" value="Genomic_DNA"/>
</dbReference>
<dbReference type="InterPro" id="IPR020831">
    <property type="entry name" value="GlycerAld/Erythrose_P_DH"/>
</dbReference>
<dbReference type="HAMAP" id="MF_00559">
    <property type="entry name" value="G3P_dehdrog_arch"/>
    <property type="match status" value="1"/>
</dbReference>
<dbReference type="InterPro" id="IPR020829">
    <property type="entry name" value="GlycerAld_3-P_DH_cat"/>
</dbReference>
<dbReference type="PIRSF" id="PIRSF000149">
    <property type="entry name" value="GAP_DH"/>
    <property type="match status" value="1"/>
</dbReference>
<feature type="binding site" evidence="10">
    <location>
        <begin position="194"/>
        <end position="195"/>
    </location>
    <ligand>
        <name>D-glyceraldehyde 3-phosphate</name>
        <dbReference type="ChEBI" id="CHEBI:59776"/>
    </ligand>
</feature>
<evidence type="ECO:0000256" key="8">
    <source>
        <dbReference type="ARBA" id="ARBA00048067"/>
    </source>
</evidence>
<comment type="similarity">
    <text evidence="2 10 12">Belongs to the glyceraldehyde-3-phosphate dehydrogenase family.</text>
</comment>
<dbReference type="GO" id="GO:0009089">
    <property type="term" value="P:lysine biosynthetic process via diaminopimelate"/>
    <property type="evidence" value="ECO:0007669"/>
    <property type="project" value="InterPro"/>
</dbReference>
<evidence type="ECO:0000256" key="9">
    <source>
        <dbReference type="ARBA" id="ARBA00048853"/>
    </source>
</evidence>
<comment type="pathway">
    <text evidence="1 10 12">Carbohydrate degradation; glycolysis; pyruvate from D-glyceraldehyde 3-phosphate: step 1/5.</text>
</comment>
<keyword evidence="10 12" id="KW-0963">Cytoplasm</keyword>
<dbReference type="GO" id="GO:0004365">
    <property type="term" value="F:glyceraldehyde-3-phosphate dehydrogenase (NAD+) (phosphorylating) activity"/>
    <property type="evidence" value="ECO:0007669"/>
    <property type="project" value="UniProtKB-UniRule"/>
</dbReference>
<evidence type="ECO:0000313" key="15">
    <source>
        <dbReference type="Proteomes" id="UP000752814"/>
    </source>
</evidence>
<gene>
    <name evidence="10" type="primary">gap</name>
    <name evidence="14" type="ORF">A3207_03980</name>
</gene>
<keyword evidence="6 10" id="KW-0520">NAD</keyword>
<dbReference type="InterPro" id="IPR000846">
    <property type="entry name" value="DapB_N"/>
</dbReference>
<keyword evidence="4 10" id="KW-0521">NADP</keyword>
<feature type="binding site" evidence="10">
    <location>
        <position position="169"/>
    </location>
    <ligand>
        <name>NAD(+)</name>
        <dbReference type="ChEBI" id="CHEBI:57540"/>
    </ligand>
</feature>
<reference evidence="14" key="1">
    <citation type="submission" date="2016-03" db="EMBL/GenBank/DDBJ databases">
        <authorList>
            <person name="Borrel G."/>
            <person name="Mccann A."/>
            <person name="O'Toole P.W."/>
        </authorList>
    </citation>
    <scope>NUCLEOTIDE SEQUENCE</scope>
    <source>
        <strain evidence="14">183</strain>
    </source>
</reference>
<dbReference type="Pfam" id="PF02800">
    <property type="entry name" value="Gp_dh_C"/>
    <property type="match status" value="1"/>
</dbReference>
<dbReference type="NCBIfam" id="TIGR01546">
    <property type="entry name" value="GAPDH-II_archae"/>
    <property type="match status" value="1"/>
</dbReference>
<dbReference type="UniPathway" id="UPA00109">
    <property type="reaction ID" value="UER00184"/>
</dbReference>
<comment type="catalytic activity">
    <reaction evidence="9 10 12">
        <text>D-glyceraldehyde 3-phosphate + phosphate + NAD(+) = (2R)-3-phospho-glyceroyl phosphate + NADH + H(+)</text>
        <dbReference type="Rhea" id="RHEA:10300"/>
        <dbReference type="ChEBI" id="CHEBI:15378"/>
        <dbReference type="ChEBI" id="CHEBI:43474"/>
        <dbReference type="ChEBI" id="CHEBI:57540"/>
        <dbReference type="ChEBI" id="CHEBI:57604"/>
        <dbReference type="ChEBI" id="CHEBI:57945"/>
        <dbReference type="ChEBI" id="CHEBI:59776"/>
        <dbReference type="EC" id="1.2.1.59"/>
    </reaction>
</comment>
<comment type="catalytic activity">
    <reaction evidence="8 10 12">
        <text>D-glyceraldehyde 3-phosphate + phosphate + NADP(+) = (2R)-3-phospho-glyceroyl phosphate + NADPH + H(+)</text>
        <dbReference type="Rhea" id="RHEA:10296"/>
        <dbReference type="ChEBI" id="CHEBI:15378"/>
        <dbReference type="ChEBI" id="CHEBI:43474"/>
        <dbReference type="ChEBI" id="CHEBI:57604"/>
        <dbReference type="ChEBI" id="CHEBI:57783"/>
        <dbReference type="ChEBI" id="CHEBI:58349"/>
        <dbReference type="ChEBI" id="CHEBI:59776"/>
        <dbReference type="EC" id="1.2.1.59"/>
    </reaction>
</comment>
<dbReference type="Proteomes" id="UP000752814">
    <property type="component" value="Unassembled WGS sequence"/>
</dbReference>
<comment type="subunit">
    <text evidence="3 10 12">Homotetramer.</text>
</comment>
<comment type="caution">
    <text evidence="14">The sequence shown here is derived from an EMBL/GenBank/DDBJ whole genome shotgun (WGS) entry which is preliminary data.</text>
</comment>
<dbReference type="Gene3D" id="3.30.360.10">
    <property type="entry name" value="Dihydrodipicolinate Reductase, domain 2"/>
    <property type="match status" value="1"/>
</dbReference>
<dbReference type="EC" id="1.2.1.59" evidence="10 12"/>
<keyword evidence="5 10" id="KW-0560">Oxidoreductase</keyword>
<evidence type="ECO:0000256" key="2">
    <source>
        <dbReference type="ARBA" id="ARBA00007406"/>
    </source>
</evidence>
<evidence type="ECO:0000256" key="3">
    <source>
        <dbReference type="ARBA" id="ARBA00011881"/>
    </source>
</evidence>
<evidence type="ECO:0000256" key="6">
    <source>
        <dbReference type="ARBA" id="ARBA00023027"/>
    </source>
</evidence>
<sequence length="338" mass="37284">MTVRVGINGYGTIGKRVACAVKAQDDMEIVGVTKTRPSYEARLAEMEKFPLYTASEDQISSFEKEGIATKGSLKDLLKEADIIVDCTPGGVGEHYRKMYEEAGVKAIFQGGEDHGLAGISFNAYANYSEAWGADFARVVSCNTTGLVRTLFPIDHAYGIESVAATIVRRGADPADIKGSALNAIEPSLKLPTHHGPDVQTIMPWLNITTMVVKVPTTLMHVHCITINLKKQAKEQDILGVWDSAPRVRFVNGKYGIKNTAQIMEYAKDLDRRRGDFMEIAVWQDGIKVRGNTLFYYQAVHQESDVVPENIDCIRSMMRLESDGMKSIQKTNSSLGISK</sequence>
<dbReference type="Pfam" id="PF01113">
    <property type="entry name" value="DapB_N"/>
    <property type="match status" value="1"/>
</dbReference>
<evidence type="ECO:0000256" key="10">
    <source>
        <dbReference type="HAMAP-Rule" id="MF_00559"/>
    </source>
</evidence>
<organism evidence="14 15">
    <name type="scientific">Candidatus Methanomassiliicoccus intestinalis</name>
    <dbReference type="NCBI Taxonomy" id="1406512"/>
    <lineage>
        <taxon>Archaea</taxon>
        <taxon>Methanobacteriati</taxon>
        <taxon>Thermoplasmatota</taxon>
        <taxon>Thermoplasmata</taxon>
        <taxon>Methanomassiliicoccales</taxon>
        <taxon>Methanomassiliicoccaceae</taxon>
        <taxon>Methanomassiliicoccus</taxon>
    </lineage>
</organism>
<dbReference type="RefSeq" id="WP_020448153.1">
    <property type="nucleotide sequence ID" value="NZ_CAYAYA010000022.1"/>
</dbReference>
<dbReference type="InterPro" id="IPR036291">
    <property type="entry name" value="NAD(P)-bd_dom_sf"/>
</dbReference>
<feature type="binding site" evidence="10">
    <location>
        <begin position="12"/>
        <end position="13"/>
    </location>
    <ligand>
        <name>NAD(+)</name>
        <dbReference type="ChEBI" id="CHEBI:57540"/>
    </ligand>
</feature>
<evidence type="ECO:0000256" key="12">
    <source>
        <dbReference type="RuleBase" id="RU003388"/>
    </source>
</evidence>
<accession>A0A8J8PGF1</accession>
<dbReference type="SMART" id="SM00846">
    <property type="entry name" value="Gp_dh_N"/>
    <property type="match status" value="1"/>
</dbReference>
<dbReference type="GO" id="GO:0005737">
    <property type="term" value="C:cytoplasm"/>
    <property type="evidence" value="ECO:0007669"/>
    <property type="project" value="UniProtKB-SubCell"/>
</dbReference>
<dbReference type="Gene3D" id="3.40.50.720">
    <property type="entry name" value="NAD(P)-binding Rossmann-like Domain"/>
    <property type="match status" value="1"/>
</dbReference>
<dbReference type="OMA" id="YIQAVHQ"/>
<feature type="binding site" evidence="10">
    <location>
        <begin position="140"/>
        <end position="142"/>
    </location>
    <ligand>
        <name>D-glyceraldehyde 3-phosphate</name>
        <dbReference type="ChEBI" id="CHEBI:59776"/>
    </ligand>
</feature>
<dbReference type="InterPro" id="IPR020828">
    <property type="entry name" value="GlycerAld_3-P_DH_NAD(P)-bd"/>
</dbReference>
<dbReference type="AlphaFoldDB" id="A0A8J8PGF1"/>
<evidence type="ECO:0000256" key="11">
    <source>
        <dbReference type="PIRSR" id="PIRSR000149-1"/>
    </source>
</evidence>